<sequence>MTGIELSPALMLSGLVAVLVLWVAWRLSIRRARKAAKAARGGVRLLSLTGRVVVGALLISGVQWLALTHPDTSGWVKLAALAVPAMFASWVLVRALTVAAVDDRVRGQRRR</sequence>
<protein>
    <submittedName>
        <fullName evidence="2">Uncharacterized protein</fullName>
    </submittedName>
</protein>
<accession>A0A7W9HF38</accession>
<proteinExistence type="predicted"/>
<feature type="transmembrane region" description="Helical" evidence="1">
    <location>
        <begin position="45"/>
        <end position="66"/>
    </location>
</feature>
<evidence type="ECO:0000256" key="1">
    <source>
        <dbReference type="SAM" id="Phobius"/>
    </source>
</evidence>
<evidence type="ECO:0000313" key="3">
    <source>
        <dbReference type="Proteomes" id="UP000552097"/>
    </source>
</evidence>
<organism evidence="2 3">
    <name type="scientific">Saccharothrix ecbatanensis</name>
    <dbReference type="NCBI Taxonomy" id="1105145"/>
    <lineage>
        <taxon>Bacteria</taxon>
        <taxon>Bacillati</taxon>
        <taxon>Actinomycetota</taxon>
        <taxon>Actinomycetes</taxon>
        <taxon>Pseudonocardiales</taxon>
        <taxon>Pseudonocardiaceae</taxon>
        <taxon>Saccharothrix</taxon>
    </lineage>
</organism>
<keyword evidence="1" id="KW-1133">Transmembrane helix</keyword>
<dbReference type="AlphaFoldDB" id="A0A7W9HF38"/>
<name>A0A7W9HF38_9PSEU</name>
<dbReference type="Proteomes" id="UP000552097">
    <property type="component" value="Unassembled WGS sequence"/>
</dbReference>
<dbReference type="EMBL" id="JACHMO010000001">
    <property type="protein sequence ID" value="MBB5800791.1"/>
    <property type="molecule type" value="Genomic_DNA"/>
</dbReference>
<comment type="caution">
    <text evidence="2">The sequence shown here is derived from an EMBL/GenBank/DDBJ whole genome shotgun (WGS) entry which is preliminary data.</text>
</comment>
<gene>
    <name evidence="2" type="ORF">F4560_000559</name>
</gene>
<dbReference type="RefSeq" id="WP_184915759.1">
    <property type="nucleotide sequence ID" value="NZ_JACHMO010000001.1"/>
</dbReference>
<keyword evidence="1" id="KW-0812">Transmembrane</keyword>
<keyword evidence="1" id="KW-0472">Membrane</keyword>
<evidence type="ECO:0000313" key="2">
    <source>
        <dbReference type="EMBL" id="MBB5800791.1"/>
    </source>
</evidence>
<reference evidence="2 3" key="1">
    <citation type="submission" date="2020-08" db="EMBL/GenBank/DDBJ databases">
        <title>Sequencing the genomes of 1000 actinobacteria strains.</title>
        <authorList>
            <person name="Klenk H.-P."/>
        </authorList>
    </citation>
    <scope>NUCLEOTIDE SEQUENCE [LARGE SCALE GENOMIC DNA]</scope>
    <source>
        <strain evidence="2 3">DSM 45486</strain>
    </source>
</reference>
<keyword evidence="3" id="KW-1185">Reference proteome</keyword>
<feature type="transmembrane region" description="Helical" evidence="1">
    <location>
        <begin position="78"/>
        <end position="101"/>
    </location>
</feature>
<feature type="transmembrane region" description="Helical" evidence="1">
    <location>
        <begin position="6"/>
        <end position="25"/>
    </location>
</feature>